<keyword evidence="3" id="KW-1185">Reference proteome</keyword>
<evidence type="ECO:0000313" key="2">
    <source>
        <dbReference type="EMBL" id="KAK9286524.1"/>
    </source>
</evidence>
<dbReference type="PANTHER" id="PTHR31876:SF4">
    <property type="entry name" value="PROTEIN LIKE COV 2 ISOFORM X1"/>
    <property type="match status" value="1"/>
</dbReference>
<dbReference type="PANTHER" id="PTHR31876">
    <property type="entry name" value="COV-LIKE PROTEIN 1"/>
    <property type="match status" value="1"/>
</dbReference>
<dbReference type="Proteomes" id="UP001415857">
    <property type="component" value="Unassembled WGS sequence"/>
</dbReference>
<dbReference type="InterPro" id="IPR007462">
    <property type="entry name" value="COV1-like"/>
</dbReference>
<evidence type="ECO:0000313" key="3">
    <source>
        <dbReference type="Proteomes" id="UP001415857"/>
    </source>
</evidence>
<protein>
    <submittedName>
        <fullName evidence="2">Uncharacterized protein</fullName>
    </submittedName>
</protein>
<dbReference type="GO" id="GO:0005794">
    <property type="term" value="C:Golgi apparatus"/>
    <property type="evidence" value="ECO:0007669"/>
    <property type="project" value="TreeGrafter"/>
</dbReference>
<keyword evidence="1" id="KW-0472">Membrane</keyword>
<gene>
    <name evidence="2" type="ORF">L1049_014922</name>
</gene>
<accession>A0AAP0WZC2</accession>
<name>A0AAP0WZC2_LIQFO</name>
<dbReference type="EMBL" id="JBBPBK010000004">
    <property type="protein sequence ID" value="KAK9286524.1"/>
    <property type="molecule type" value="Genomic_DNA"/>
</dbReference>
<proteinExistence type="predicted"/>
<dbReference type="AlphaFoldDB" id="A0AAP0WZC2"/>
<comment type="caution">
    <text evidence="2">The sequence shown here is derived from an EMBL/GenBank/DDBJ whole genome shotgun (WGS) entry which is preliminary data.</text>
</comment>
<feature type="transmembrane region" description="Helical" evidence="1">
    <location>
        <begin position="37"/>
        <end position="66"/>
    </location>
</feature>
<evidence type="ECO:0000256" key="1">
    <source>
        <dbReference type="SAM" id="Phobius"/>
    </source>
</evidence>
<organism evidence="2 3">
    <name type="scientific">Liquidambar formosana</name>
    <name type="common">Formosan gum</name>
    <dbReference type="NCBI Taxonomy" id="63359"/>
    <lineage>
        <taxon>Eukaryota</taxon>
        <taxon>Viridiplantae</taxon>
        <taxon>Streptophyta</taxon>
        <taxon>Embryophyta</taxon>
        <taxon>Tracheophyta</taxon>
        <taxon>Spermatophyta</taxon>
        <taxon>Magnoliopsida</taxon>
        <taxon>eudicotyledons</taxon>
        <taxon>Gunneridae</taxon>
        <taxon>Pentapetalae</taxon>
        <taxon>Saxifragales</taxon>
        <taxon>Altingiaceae</taxon>
        <taxon>Liquidambar</taxon>
    </lineage>
</organism>
<sequence>MGSILAIVANTSDLRVVLCETASVKSMLDWGTLVCDAGLGFITSLLFVFFVAVLVSSWMGATVFWLGEWFIKRMP</sequence>
<keyword evidence="1" id="KW-1133">Transmembrane helix</keyword>
<reference evidence="2 3" key="1">
    <citation type="journal article" date="2024" name="Plant J.">
        <title>Genome sequences and population genomics reveal climatic adaptation and genomic divergence between two closely related sweetgum species.</title>
        <authorList>
            <person name="Xu W.Q."/>
            <person name="Ren C.Q."/>
            <person name="Zhang X.Y."/>
            <person name="Comes H.P."/>
            <person name="Liu X.H."/>
            <person name="Li Y.G."/>
            <person name="Kettle C.J."/>
            <person name="Jalonen R."/>
            <person name="Gaisberger H."/>
            <person name="Ma Y.Z."/>
            <person name="Qiu Y.X."/>
        </authorList>
    </citation>
    <scope>NUCLEOTIDE SEQUENCE [LARGE SCALE GENOMIC DNA]</scope>
    <source>
        <strain evidence="2">Hangzhou</strain>
    </source>
</reference>
<keyword evidence="1" id="KW-0812">Transmembrane</keyword>